<reference evidence="2" key="1">
    <citation type="submission" date="2009-04" db="EMBL/GenBank/DDBJ databases">
        <authorList>
            <person name="Weinstock G."/>
            <person name="Sodergren E."/>
            <person name="Clifton S."/>
            <person name="Fulton L."/>
            <person name="Fulton B."/>
            <person name="Courtney L."/>
            <person name="Fronick C."/>
            <person name="Harrison M."/>
            <person name="Strong C."/>
            <person name="Farmer C."/>
            <person name="Delahaunty K."/>
            <person name="Markovic C."/>
            <person name="Hall O."/>
            <person name="Minx P."/>
            <person name="Tomlinson C."/>
            <person name="Mitreva M."/>
            <person name="Nelson J."/>
            <person name="Hou S."/>
            <person name="Wollam A."/>
            <person name="Pepin K.H."/>
            <person name="Johnson M."/>
            <person name="Bhonagiri V."/>
            <person name="Nash W.E."/>
            <person name="Warren W."/>
            <person name="Chinwalla A."/>
            <person name="Mardis E.R."/>
            <person name="Wilson R.K."/>
        </authorList>
    </citation>
    <scope>NUCLEOTIDE SEQUENCE [LARGE SCALE GENOMIC DNA]</scope>
    <source>
        <strain evidence="2">ATCC 51147</strain>
    </source>
</reference>
<comment type="caution">
    <text evidence="2">The sequence shown here is derived from an EMBL/GenBank/DDBJ whole genome shotgun (WGS) entry which is preliminary data.</text>
</comment>
<dbReference type="OrthoDB" id="9839070at2"/>
<evidence type="ECO:0000313" key="3">
    <source>
        <dbReference type="Proteomes" id="UP000003009"/>
    </source>
</evidence>
<keyword evidence="1" id="KW-0812">Transmembrane</keyword>
<dbReference type="Proteomes" id="UP000003009">
    <property type="component" value="Unassembled WGS sequence"/>
</dbReference>
<dbReference type="RefSeq" id="WP_003795969.1">
    <property type="nucleotide sequence ID" value="NZ_GG665872.1"/>
</dbReference>
<feature type="transmembrane region" description="Helical" evidence="1">
    <location>
        <begin position="77"/>
        <end position="98"/>
    </location>
</feature>
<feature type="transmembrane region" description="Helical" evidence="1">
    <location>
        <begin position="47"/>
        <end position="65"/>
    </location>
</feature>
<gene>
    <name evidence="2" type="ORF">GCWU000324_01534</name>
</gene>
<proteinExistence type="predicted"/>
<dbReference type="HOGENOM" id="CLU_1508682_0_0_4"/>
<dbReference type="EMBL" id="ACJW02000003">
    <property type="protein sequence ID" value="EEP67288.1"/>
    <property type="molecule type" value="Genomic_DNA"/>
</dbReference>
<evidence type="ECO:0000313" key="2">
    <source>
        <dbReference type="EMBL" id="EEP67288.1"/>
    </source>
</evidence>
<organism evidence="2 3">
    <name type="scientific">Kingella oralis ATCC 51147</name>
    <dbReference type="NCBI Taxonomy" id="629741"/>
    <lineage>
        <taxon>Bacteria</taxon>
        <taxon>Pseudomonadati</taxon>
        <taxon>Pseudomonadota</taxon>
        <taxon>Betaproteobacteria</taxon>
        <taxon>Neisseriales</taxon>
        <taxon>Neisseriaceae</taxon>
        <taxon>Kingella</taxon>
    </lineage>
</organism>
<dbReference type="AlphaFoldDB" id="C4GKM9"/>
<evidence type="ECO:0000256" key="1">
    <source>
        <dbReference type="SAM" id="Phobius"/>
    </source>
</evidence>
<dbReference type="GeneID" id="84907636"/>
<sequence length="178" mass="20648">MPSPLPQDTPFAELRHAVQAGTNEITWQKRTPISNNERNHAMRLKKLFAYTLPIPLLLTILVYFIHPMLFFDNGTLFLPTVLLFGCYNIIVPLSTIWLTKRYNRVLDLPTNTPQPATYYVRFKDSRDNTKGLTVVRGIALRLDYTTFTQRDWQTVLPTATPNEVQQLSQMIIQRLNNQ</sequence>
<dbReference type="STRING" id="629741.GCWU000324_01534"/>
<protein>
    <submittedName>
        <fullName evidence="2">Uncharacterized protein</fullName>
    </submittedName>
</protein>
<name>C4GKM9_9NEIS</name>
<keyword evidence="3" id="KW-1185">Reference proteome</keyword>
<accession>C4GKM9</accession>
<keyword evidence="1" id="KW-0472">Membrane</keyword>
<keyword evidence="1" id="KW-1133">Transmembrane helix</keyword>